<dbReference type="InterPro" id="IPR010994">
    <property type="entry name" value="RuvA_2-like"/>
</dbReference>
<dbReference type="EMBL" id="CP014502">
    <property type="protein sequence ID" value="ANB13700.1"/>
    <property type="molecule type" value="Genomic_DNA"/>
</dbReference>
<dbReference type="Proteomes" id="UP000189580">
    <property type="component" value="Chromosome d"/>
</dbReference>
<evidence type="ECO:0000256" key="9">
    <source>
        <dbReference type="ARBA" id="ARBA00023242"/>
    </source>
</evidence>
<name>A0A167E6D5_9ASCO</name>
<evidence type="ECO:0000256" key="1">
    <source>
        <dbReference type="ARBA" id="ARBA00004123"/>
    </source>
</evidence>
<evidence type="ECO:0000256" key="10">
    <source>
        <dbReference type="SAM" id="MobiDB-lite"/>
    </source>
</evidence>
<dbReference type="Gene3D" id="1.10.150.20">
    <property type="entry name" value="5' to 3' exonuclease, C-terminal subdomain"/>
    <property type="match status" value="1"/>
</dbReference>
<evidence type="ECO:0000313" key="13">
    <source>
        <dbReference type="Proteomes" id="UP000189580"/>
    </source>
</evidence>
<dbReference type="KEGG" id="slb:AWJ20_4643"/>
<feature type="domain" description="ERCC4" evidence="11">
    <location>
        <begin position="829"/>
        <end position="909"/>
    </location>
</feature>
<evidence type="ECO:0000256" key="3">
    <source>
        <dbReference type="ARBA" id="ARBA00022722"/>
    </source>
</evidence>
<dbReference type="SUPFAM" id="SSF52980">
    <property type="entry name" value="Restriction endonuclease-like"/>
    <property type="match status" value="1"/>
</dbReference>
<dbReference type="GO" id="GO:1901255">
    <property type="term" value="P:nucleotide-excision repair involved in interstrand cross-link repair"/>
    <property type="evidence" value="ECO:0007669"/>
    <property type="project" value="TreeGrafter"/>
</dbReference>
<dbReference type="GO" id="GO:0003684">
    <property type="term" value="F:damaged DNA binding"/>
    <property type="evidence" value="ECO:0007669"/>
    <property type="project" value="TreeGrafter"/>
</dbReference>
<dbReference type="Gene3D" id="3.40.50.10130">
    <property type="match status" value="1"/>
</dbReference>
<keyword evidence="7" id="KW-0238">DNA-binding</keyword>
<dbReference type="InterPro" id="IPR006166">
    <property type="entry name" value="ERCC4_domain"/>
</dbReference>
<evidence type="ECO:0000256" key="4">
    <source>
        <dbReference type="ARBA" id="ARBA00022759"/>
    </source>
</evidence>
<evidence type="ECO:0000256" key="5">
    <source>
        <dbReference type="ARBA" id="ARBA00022763"/>
    </source>
</evidence>
<evidence type="ECO:0000313" key="12">
    <source>
        <dbReference type="EMBL" id="ANB13700.1"/>
    </source>
</evidence>
<organism evidence="12 13">
    <name type="scientific">Sugiyamaella lignohabitans</name>
    <dbReference type="NCBI Taxonomy" id="796027"/>
    <lineage>
        <taxon>Eukaryota</taxon>
        <taxon>Fungi</taxon>
        <taxon>Dikarya</taxon>
        <taxon>Ascomycota</taxon>
        <taxon>Saccharomycotina</taxon>
        <taxon>Dipodascomycetes</taxon>
        <taxon>Dipodascales</taxon>
        <taxon>Trichomonascaceae</taxon>
        <taxon>Sugiyamaella</taxon>
    </lineage>
</organism>
<keyword evidence="3" id="KW-0540">Nuclease</keyword>
<keyword evidence="6" id="KW-0378">Hydrolase</keyword>
<sequence length="1062" mass="119372">MSEFEEDDENDLFVRQENDFYQSQSLIEAVENERNGTTVEGYTYDGTNLSQAETPSHESKGPTNGLKTTTTTSGNHIITLHETEHESATLRDDIYNSEELFKSVVLSTPLSFQKTIIRDMLADDALLVLGRGLGLHLIAANILHALDVAGTTTAKSIADESTIENGTRQSRSSLVLLIGTNDIENSRISQELWQLSQLADPLTSCHRGLTIVSNETTTLNQREKLYKRGGIFSVRYQALVVDMLSGAIDCSKVTGIVAFDSDRRVDKHYLEWVIRLYRSKNTRGFIKALTENPEGFGTSGTLQPLAAKLKNLSIKRVLLWPRYHIEVTDSLLQTGRGRKRNEIIEIQVEKSEAVRRIQTAIMDSIESCISRIKRTTASIKVISTEEWNLDNALSMKLSRQVRFELRPYWHLLSYDARHAVGDLAVLEQLLDDVLSLDSVAFLQRLIEISKSATKSTRDVSQWLLEDAGSMLFQLAKERVYGKKSKDSTRPAIIEELPKWYHLMNILEEISAEKSNSNPDETGGPVLIMCKEKRTVTQLKAYIDTVGKAKNEPQNDNESIPPGQIYMKERLQFYIDLNKMLLQKRRSCAPRGENLTGVASTGESATNTGNDSTSSNRAPFSRNKRRRVRGGSVVASAAGRSVSPSLSLPEFEETIAEDTPIDADGLDDDIMRLISQDHVEEDKDILHISEVFSRLQVMDSGQLVVIQQYDRFNDDSMLAELRPSYIIMYEPDTSFFRRIEVTRASNPDRQIKAYFMFHKESVEEQRFLSEIRREKDAFTRLIREKANMAIHLETEKDTAARLTNNSTLLRNFSTRIAGGGQLGFNTNKPRVVVDVRELKAPLPAVLDFNNVEVVPMTLTVGDYILSPEICVERKSITDFIQSMKSGRLHEQCTAMCRYYEFPAVLIEFDDLDSFSFNSVGNSGPQPRSMGTADIDRFLSENDSLRTQISLLILQHPKLSLLWSPSPNDSAEIFARLKNERDEPDPALCARIGVSGGGNSIDYNIAAIDTLLAMPGITTNNYALITRKVPNIRTLCSMSEEDISAIIGKEAAAKLYRFFNETVQ</sequence>
<dbReference type="AlphaFoldDB" id="A0A167E6D5"/>
<keyword evidence="9" id="KW-0539">Nucleus</keyword>
<keyword evidence="8" id="KW-0234">DNA repair</keyword>
<dbReference type="GO" id="GO:0000724">
    <property type="term" value="P:double-strand break repair via homologous recombination"/>
    <property type="evidence" value="ECO:0007669"/>
    <property type="project" value="TreeGrafter"/>
</dbReference>
<evidence type="ECO:0000256" key="6">
    <source>
        <dbReference type="ARBA" id="ARBA00022801"/>
    </source>
</evidence>
<dbReference type="FunFam" id="3.40.50.10130:FF:000002">
    <property type="entry name" value="DNA repair endonuclease XPF"/>
    <property type="match status" value="1"/>
</dbReference>
<comment type="subcellular location">
    <subcellularLocation>
        <location evidence="1">Nucleus</location>
    </subcellularLocation>
</comment>
<reference evidence="12 13" key="1">
    <citation type="submission" date="2016-02" db="EMBL/GenBank/DDBJ databases">
        <title>Complete genome sequence and transcriptome regulation of the pentose utilising yeast Sugiyamaella lignohabitans.</title>
        <authorList>
            <person name="Bellasio M."/>
            <person name="Peymann A."/>
            <person name="Valli M."/>
            <person name="Sipitzky M."/>
            <person name="Graf A."/>
            <person name="Sauer M."/>
            <person name="Marx H."/>
            <person name="Mattanovich D."/>
        </authorList>
    </citation>
    <scope>NUCLEOTIDE SEQUENCE [LARGE SCALE GENOMIC DNA]</scope>
    <source>
        <strain evidence="12 13">CBS 10342</strain>
    </source>
</reference>
<dbReference type="CDD" id="cd20078">
    <property type="entry name" value="XPF_nuclease_XPF_euk"/>
    <property type="match status" value="1"/>
</dbReference>
<evidence type="ECO:0000256" key="8">
    <source>
        <dbReference type="ARBA" id="ARBA00023204"/>
    </source>
</evidence>
<dbReference type="InterPro" id="IPR011335">
    <property type="entry name" value="Restrct_endonuc-II-like"/>
</dbReference>
<dbReference type="Pfam" id="PF02732">
    <property type="entry name" value="ERCC4"/>
    <property type="match status" value="1"/>
</dbReference>
<gene>
    <name evidence="12" type="primary">RAD1</name>
    <name evidence="12" type="ORF">AWJ20_4643</name>
</gene>
<dbReference type="GO" id="GO:0000014">
    <property type="term" value="F:single-stranded DNA endodeoxyribonuclease activity"/>
    <property type="evidence" value="ECO:0007669"/>
    <property type="project" value="TreeGrafter"/>
</dbReference>
<dbReference type="SMART" id="SM00891">
    <property type="entry name" value="ERCC4"/>
    <property type="match status" value="1"/>
</dbReference>
<dbReference type="GO" id="GO:0003697">
    <property type="term" value="F:single-stranded DNA binding"/>
    <property type="evidence" value="ECO:0007669"/>
    <property type="project" value="TreeGrafter"/>
</dbReference>
<dbReference type="PANTHER" id="PTHR10150:SF0">
    <property type="entry name" value="DNA REPAIR ENDONUCLEASE XPF"/>
    <property type="match status" value="1"/>
</dbReference>
<keyword evidence="4" id="KW-0255">Endonuclease</keyword>
<dbReference type="RefSeq" id="XP_018736177.1">
    <property type="nucleotide sequence ID" value="XM_018881728.1"/>
</dbReference>
<accession>A0A167E6D5</accession>
<evidence type="ECO:0000259" key="11">
    <source>
        <dbReference type="SMART" id="SM00891"/>
    </source>
</evidence>
<dbReference type="GO" id="GO:0000712">
    <property type="term" value="P:resolution of meiotic recombination intermediates"/>
    <property type="evidence" value="ECO:0007669"/>
    <property type="project" value="TreeGrafter"/>
</dbReference>
<evidence type="ECO:0000256" key="2">
    <source>
        <dbReference type="ARBA" id="ARBA00010015"/>
    </source>
</evidence>
<keyword evidence="13" id="KW-1185">Reference proteome</keyword>
<dbReference type="OrthoDB" id="361020at2759"/>
<dbReference type="InterPro" id="IPR047520">
    <property type="entry name" value="XPF_nuclease"/>
</dbReference>
<comment type="similarity">
    <text evidence="2">Belongs to the XPF family.</text>
</comment>
<dbReference type="GO" id="GO:0000110">
    <property type="term" value="C:nucleotide-excision repair factor 1 complex"/>
    <property type="evidence" value="ECO:0007669"/>
    <property type="project" value="TreeGrafter"/>
</dbReference>
<dbReference type="GeneID" id="30036798"/>
<feature type="compositionally biased region" description="Polar residues" evidence="10">
    <location>
        <begin position="596"/>
        <end position="617"/>
    </location>
</feature>
<dbReference type="SUPFAM" id="SSF47781">
    <property type="entry name" value="RuvA domain 2-like"/>
    <property type="match status" value="1"/>
</dbReference>
<dbReference type="PANTHER" id="PTHR10150">
    <property type="entry name" value="DNA REPAIR ENDONUCLEASE XPF"/>
    <property type="match status" value="1"/>
</dbReference>
<protein>
    <submittedName>
        <fullName evidence="12">SsDNA endodeoxyribonuclease RAD1</fullName>
    </submittedName>
</protein>
<proteinExistence type="inferred from homology"/>
<dbReference type="GO" id="GO:0000736">
    <property type="term" value="P:double-strand break repair via single-strand annealing, removal of nonhomologous ends"/>
    <property type="evidence" value="ECO:0007669"/>
    <property type="project" value="TreeGrafter"/>
</dbReference>
<feature type="region of interest" description="Disordered" evidence="10">
    <location>
        <begin position="47"/>
        <end position="71"/>
    </location>
</feature>
<evidence type="ECO:0000256" key="7">
    <source>
        <dbReference type="ARBA" id="ARBA00023125"/>
    </source>
</evidence>
<keyword evidence="5" id="KW-0227">DNA damage</keyword>
<feature type="region of interest" description="Disordered" evidence="10">
    <location>
        <begin position="591"/>
        <end position="633"/>
    </location>
</feature>